<name>A0A225DAH5_9BACT</name>
<dbReference type="EMBL" id="NIDE01000014">
    <property type="protein sequence ID" value="OWK38452.1"/>
    <property type="molecule type" value="Genomic_DNA"/>
</dbReference>
<organism evidence="1 2">
    <name type="scientific">Fimbriiglobus ruber</name>
    <dbReference type="NCBI Taxonomy" id="1908690"/>
    <lineage>
        <taxon>Bacteria</taxon>
        <taxon>Pseudomonadati</taxon>
        <taxon>Planctomycetota</taxon>
        <taxon>Planctomycetia</taxon>
        <taxon>Gemmatales</taxon>
        <taxon>Gemmataceae</taxon>
        <taxon>Fimbriiglobus</taxon>
    </lineage>
</organism>
<evidence type="ECO:0000313" key="1">
    <source>
        <dbReference type="EMBL" id="OWK38452.1"/>
    </source>
</evidence>
<sequence length="226" mass="25253">MGRVQRSKAWHRWVIGLGVLAFASMGCSPSTLWFMAGGSERKQNAEYPLPPKDGKKDITVLILSTASPTLGVEFAGADREIAALIGKKMMDQSKDGKHPVKVIEQSKLQRFKNSHNNWQTLGTASIGKQLGADYVIEFNLEAISMFQAEFAREFCQGRAAMTVTVFDVDSPEAPKYTYPYNPQLPEKDVLSFPPAHYRQFMIDRFATELSWKNIPHVGGNEIANVR</sequence>
<proteinExistence type="predicted"/>
<evidence type="ECO:0000313" key="2">
    <source>
        <dbReference type="Proteomes" id="UP000214646"/>
    </source>
</evidence>
<dbReference type="RefSeq" id="WP_088258245.1">
    <property type="nucleotide sequence ID" value="NZ_NIDE01000014.1"/>
</dbReference>
<comment type="caution">
    <text evidence="1">The sequence shown here is derived from an EMBL/GenBank/DDBJ whole genome shotgun (WGS) entry which is preliminary data.</text>
</comment>
<protein>
    <recommendedName>
        <fullName evidence="3">Lipoprotein</fullName>
    </recommendedName>
</protein>
<dbReference type="AlphaFoldDB" id="A0A225DAH5"/>
<reference evidence="2" key="1">
    <citation type="submission" date="2017-06" db="EMBL/GenBank/DDBJ databases">
        <title>Genome analysis of Fimbriiglobus ruber SP5, the first member of the order Planctomycetales with confirmed chitinolytic capability.</title>
        <authorList>
            <person name="Ravin N.V."/>
            <person name="Rakitin A.L."/>
            <person name="Ivanova A.A."/>
            <person name="Beletsky A.V."/>
            <person name="Kulichevskaya I.S."/>
            <person name="Mardanov A.V."/>
            <person name="Dedysh S.N."/>
        </authorList>
    </citation>
    <scope>NUCLEOTIDE SEQUENCE [LARGE SCALE GENOMIC DNA]</scope>
    <source>
        <strain evidence="2">SP5</strain>
    </source>
</reference>
<dbReference type="OrthoDB" id="262693at2"/>
<evidence type="ECO:0008006" key="3">
    <source>
        <dbReference type="Google" id="ProtNLM"/>
    </source>
</evidence>
<dbReference type="Proteomes" id="UP000214646">
    <property type="component" value="Unassembled WGS sequence"/>
</dbReference>
<keyword evidence="2" id="KW-1185">Reference proteome</keyword>
<gene>
    <name evidence="1" type="ORF">FRUB_07572</name>
</gene>
<accession>A0A225DAH5</accession>
<dbReference type="PROSITE" id="PS51257">
    <property type="entry name" value="PROKAR_LIPOPROTEIN"/>
    <property type="match status" value="1"/>
</dbReference>